<organism evidence="3 4">
    <name type="scientific">Mytilus edulis</name>
    <name type="common">Blue mussel</name>
    <dbReference type="NCBI Taxonomy" id="6550"/>
    <lineage>
        <taxon>Eukaryota</taxon>
        <taxon>Metazoa</taxon>
        <taxon>Spiralia</taxon>
        <taxon>Lophotrochozoa</taxon>
        <taxon>Mollusca</taxon>
        <taxon>Bivalvia</taxon>
        <taxon>Autobranchia</taxon>
        <taxon>Pteriomorphia</taxon>
        <taxon>Mytilida</taxon>
        <taxon>Mytiloidea</taxon>
        <taxon>Mytilidae</taxon>
        <taxon>Mytilinae</taxon>
        <taxon>Mytilus</taxon>
    </lineage>
</organism>
<dbReference type="Gene3D" id="1.25.40.20">
    <property type="entry name" value="Ankyrin repeat-containing domain"/>
    <property type="match status" value="2"/>
</dbReference>
<name>A0A8S3U245_MYTED</name>
<feature type="domain" description="DZIP3-like HEPN" evidence="2">
    <location>
        <begin position="92"/>
        <end position="197"/>
    </location>
</feature>
<dbReference type="InterPro" id="IPR027417">
    <property type="entry name" value="P-loop_NTPase"/>
</dbReference>
<dbReference type="InterPro" id="IPR002110">
    <property type="entry name" value="Ankyrin_rpt"/>
</dbReference>
<accession>A0A8S3U245</accession>
<dbReference type="PANTHER" id="PTHR24118:SF99">
    <property type="entry name" value="POTE ANKYRIN DOMAIN FAMILY MEMBER 3C-RELATED"/>
    <property type="match status" value="1"/>
</dbReference>
<dbReference type="PROSITE" id="PS50088">
    <property type="entry name" value="ANK_REPEAT"/>
    <property type="match status" value="4"/>
</dbReference>
<sequence length="895" mass="102891">MSESEEMNYLRIISLLYKVAPSAVRVKFDKEFHPENGLEPGLKQDKFKVLEPLRKRESLTRPSGIYCFHRQVKLNFRVNDQYGDNMRRLTEIYWRFSGTVTSKKFDLTLMICLIRHLTPIQIVDILPLKADVSEGADLSRLKYYRNMFAHQDAWTLTNNDFETYWNDICQAILKLGGPQFKQICEDLKDKVLNNNDKEILVELRNSQKESSQVPKALQKIHEDLIYEWGNDNNKVVKTRAIYRIEELLKSEDVIVAVGSSGCGKSTAIHHVAYQLHKQEGVELLSEKACDFVSDYSLTEIERNQIARIYLTECEIYAIKKSGLVGKFSFFPLLCCLYSKQKLTGVLNFFDNPISVIRSDLNLLRKATDQTTLATMSLFIAFNNSLDENVLSRSHGMTELLEVISDHFHLQAFFSIKVVKAELQKLEMTYVMKTVTTYKIFHDKIYDIFLSFCGEYFLELVLEVAHKDVIRDRFVLDSVQNENQNIKREQNSIQVTDIEEQHYFARILKDIQNGFIKDVFLNRQIKCMTFRTKLFQYLEKEIDLNEILLNVPSEIVSDMLLSMTRQCYWDMVPIVLTEHVDVNIIKQISPSKFDGETPLFLAVETNRIDIVKFQLDNKYDLNLCNDKAETPLFKASTTCQSDVVKLSLENNCDFNICNAQNESLLFISSMCGHADIVALLLKHNCDPNICNDNNISPVFAACHNGHTDVVKLLLENKCDPNICNDSNESLVFIASSKGRYDTESPLFIASTWNISRVLPRYCRFFGCVNPYSSFYLIVKLLLEHNCDLNTCNAKHESALFGASMYGHTDIVMLLLEHHCDPNICNEENESPLFIASRLGHTDIVRKLLEYDCDPNICNDRNESPLFIALKMCHANVVKLLLDKNSNISPVNNSDAS</sequence>
<gene>
    <name evidence="3" type="ORF">MEDL_50099</name>
</gene>
<dbReference type="InterPro" id="IPR041249">
    <property type="entry name" value="HEPN_DZIP3"/>
</dbReference>
<dbReference type="Pfam" id="PF12796">
    <property type="entry name" value="Ank_2"/>
    <property type="match status" value="2"/>
</dbReference>
<keyword evidence="4" id="KW-1185">Reference proteome</keyword>
<dbReference type="PANTHER" id="PTHR24118">
    <property type="entry name" value="POTE ANKYRIN DOMAIN"/>
    <property type="match status" value="1"/>
</dbReference>
<dbReference type="Proteomes" id="UP000683360">
    <property type="component" value="Unassembled WGS sequence"/>
</dbReference>
<evidence type="ECO:0000313" key="4">
    <source>
        <dbReference type="Proteomes" id="UP000683360"/>
    </source>
</evidence>
<dbReference type="AlphaFoldDB" id="A0A8S3U245"/>
<keyword evidence="1" id="KW-0040">ANK repeat</keyword>
<dbReference type="SMART" id="SM00248">
    <property type="entry name" value="ANK"/>
    <property type="match status" value="8"/>
</dbReference>
<evidence type="ECO:0000259" key="2">
    <source>
        <dbReference type="Pfam" id="PF18738"/>
    </source>
</evidence>
<proteinExistence type="predicted"/>
<reference evidence="3" key="1">
    <citation type="submission" date="2021-03" db="EMBL/GenBank/DDBJ databases">
        <authorList>
            <person name="Bekaert M."/>
        </authorList>
    </citation>
    <scope>NUCLEOTIDE SEQUENCE</scope>
</reference>
<evidence type="ECO:0000256" key="1">
    <source>
        <dbReference type="PROSITE-ProRule" id="PRU00023"/>
    </source>
</evidence>
<feature type="repeat" description="ANK" evidence="1">
    <location>
        <begin position="826"/>
        <end position="858"/>
    </location>
</feature>
<dbReference type="PROSITE" id="PS50297">
    <property type="entry name" value="ANK_REP_REGION"/>
    <property type="match status" value="2"/>
</dbReference>
<feature type="repeat" description="ANK" evidence="1">
    <location>
        <begin position="692"/>
        <end position="724"/>
    </location>
</feature>
<protein>
    <recommendedName>
        <fullName evidence="2">DZIP3-like HEPN domain-containing protein</fullName>
    </recommendedName>
</protein>
<comment type="caution">
    <text evidence="3">The sequence shown here is derived from an EMBL/GenBank/DDBJ whole genome shotgun (WGS) entry which is preliminary data.</text>
</comment>
<feature type="repeat" description="ANK" evidence="1">
    <location>
        <begin position="859"/>
        <end position="891"/>
    </location>
</feature>
<feature type="repeat" description="ANK" evidence="1">
    <location>
        <begin position="593"/>
        <end position="625"/>
    </location>
</feature>
<evidence type="ECO:0000313" key="3">
    <source>
        <dbReference type="EMBL" id="CAG2237659.1"/>
    </source>
</evidence>
<dbReference type="Pfam" id="PF18738">
    <property type="entry name" value="HEPN_DZIP3"/>
    <property type="match status" value="1"/>
</dbReference>
<dbReference type="SUPFAM" id="SSF52540">
    <property type="entry name" value="P-loop containing nucleoside triphosphate hydrolases"/>
    <property type="match status" value="1"/>
</dbReference>
<dbReference type="OrthoDB" id="539213at2759"/>
<dbReference type="EMBL" id="CAJPWZ010002399">
    <property type="protein sequence ID" value="CAG2237659.1"/>
    <property type="molecule type" value="Genomic_DNA"/>
</dbReference>
<dbReference type="InterPro" id="IPR036770">
    <property type="entry name" value="Ankyrin_rpt-contain_sf"/>
</dbReference>
<dbReference type="SUPFAM" id="SSF48403">
    <property type="entry name" value="Ankyrin repeat"/>
    <property type="match status" value="1"/>
</dbReference>